<evidence type="ECO:0000313" key="8">
    <source>
        <dbReference type="Proteomes" id="UP000595897"/>
    </source>
</evidence>
<keyword evidence="8" id="KW-1185">Reference proteome</keyword>
<evidence type="ECO:0000256" key="1">
    <source>
        <dbReference type="ARBA" id="ARBA00001917"/>
    </source>
</evidence>
<evidence type="ECO:0000256" key="3">
    <source>
        <dbReference type="ARBA" id="ARBA00022630"/>
    </source>
</evidence>
<dbReference type="PANTHER" id="PTHR43673:SF2">
    <property type="entry name" value="NITROREDUCTASE"/>
    <property type="match status" value="1"/>
</dbReference>
<dbReference type="PANTHER" id="PTHR43673">
    <property type="entry name" value="NAD(P)H NITROREDUCTASE YDGI-RELATED"/>
    <property type="match status" value="1"/>
</dbReference>
<evidence type="ECO:0000259" key="6">
    <source>
        <dbReference type="Pfam" id="PF00881"/>
    </source>
</evidence>
<accession>A0A7R7EHF3</accession>
<evidence type="ECO:0000256" key="2">
    <source>
        <dbReference type="ARBA" id="ARBA00007118"/>
    </source>
</evidence>
<dbReference type="Gene3D" id="3.40.109.10">
    <property type="entry name" value="NADH Oxidase"/>
    <property type="match status" value="1"/>
</dbReference>
<evidence type="ECO:0000256" key="5">
    <source>
        <dbReference type="ARBA" id="ARBA00023002"/>
    </source>
</evidence>
<feature type="domain" description="Nitroreductase" evidence="6">
    <location>
        <begin position="7"/>
        <end position="155"/>
    </location>
</feature>
<reference evidence="7 8" key="1">
    <citation type="submission" date="2020-11" db="EMBL/GenBank/DDBJ databases">
        <title>Draft genome sequencing of a Lachnospiraceae strain isolated from anoxic soil subjected to BSD treatment.</title>
        <authorList>
            <person name="Uek A."/>
            <person name="Tonouchi A."/>
        </authorList>
    </citation>
    <scope>NUCLEOTIDE SEQUENCE [LARGE SCALE GENOMIC DNA]</scope>
    <source>
        <strain evidence="7 8">TB5</strain>
    </source>
</reference>
<evidence type="ECO:0000256" key="4">
    <source>
        <dbReference type="ARBA" id="ARBA00022643"/>
    </source>
</evidence>
<dbReference type="KEGG" id="ahb:bsdtb5_01960"/>
<dbReference type="AlphaFoldDB" id="A0A7R7EHF3"/>
<dbReference type="SUPFAM" id="SSF55469">
    <property type="entry name" value="FMN-dependent nitroreductase-like"/>
    <property type="match status" value="1"/>
</dbReference>
<gene>
    <name evidence="7" type="ORF">bsdtb5_01960</name>
</gene>
<keyword evidence="5" id="KW-0560">Oxidoreductase</keyword>
<dbReference type="Proteomes" id="UP000595897">
    <property type="component" value="Chromosome"/>
</dbReference>
<dbReference type="GO" id="GO:0016491">
    <property type="term" value="F:oxidoreductase activity"/>
    <property type="evidence" value="ECO:0007669"/>
    <property type="project" value="UniProtKB-KW"/>
</dbReference>
<dbReference type="InterPro" id="IPR000415">
    <property type="entry name" value="Nitroreductase-like"/>
</dbReference>
<name>A0A7R7EHF3_9FIRM</name>
<evidence type="ECO:0000313" key="7">
    <source>
        <dbReference type="EMBL" id="BCN28901.1"/>
    </source>
</evidence>
<comment type="similarity">
    <text evidence="2">Belongs to the nitroreductase family.</text>
</comment>
<dbReference type="EMBL" id="AP024169">
    <property type="protein sequence ID" value="BCN28901.1"/>
    <property type="molecule type" value="Genomic_DNA"/>
</dbReference>
<protein>
    <submittedName>
        <fullName evidence="7">Nitroreductase</fullName>
    </submittedName>
</protein>
<keyword evidence="3" id="KW-0285">Flavoprotein</keyword>
<comment type="cofactor">
    <cofactor evidence="1">
        <name>FMN</name>
        <dbReference type="ChEBI" id="CHEBI:58210"/>
    </cofactor>
</comment>
<sequence>MEMMKVITMRKSTRSYKIAQISDEALNKIINSGCAAPVGNGAYDTVHLSVIQDYDYLNKISKTAANIFGNPDANPLYGAPTLIIVSGLPNKQIPNVELANAACIIENMSLAATDEGIGSVYILGAIAAFHADKELLNALNLPDGFIPVSGVALGYPTEPLTQEREVKRNITVHTMK</sequence>
<dbReference type="Pfam" id="PF00881">
    <property type="entry name" value="Nitroreductase"/>
    <property type="match status" value="1"/>
</dbReference>
<keyword evidence="4" id="KW-0288">FMN</keyword>
<organism evidence="7 8">
    <name type="scientific">Anaeromicropila herbilytica</name>
    <dbReference type="NCBI Taxonomy" id="2785025"/>
    <lineage>
        <taxon>Bacteria</taxon>
        <taxon>Bacillati</taxon>
        <taxon>Bacillota</taxon>
        <taxon>Clostridia</taxon>
        <taxon>Lachnospirales</taxon>
        <taxon>Lachnospiraceae</taxon>
        <taxon>Anaeromicropila</taxon>
    </lineage>
</organism>
<dbReference type="InterPro" id="IPR029479">
    <property type="entry name" value="Nitroreductase"/>
</dbReference>
<proteinExistence type="inferred from homology"/>
<dbReference type="RefSeq" id="WP_271714205.1">
    <property type="nucleotide sequence ID" value="NZ_AP024169.1"/>
</dbReference>